<reference evidence="3 4" key="1">
    <citation type="submission" date="2016-06" db="EMBL/GenBank/DDBJ databases">
        <title>Complete genome sequence of a deep-branching marine Gamma Proteobacterium Woeseia oceani type strain XK5.</title>
        <authorList>
            <person name="Mu D."/>
            <person name="Du Z."/>
        </authorList>
    </citation>
    <scope>NUCLEOTIDE SEQUENCE [LARGE SCALE GENOMIC DNA]</scope>
    <source>
        <strain evidence="3 4">XK5</strain>
    </source>
</reference>
<dbReference type="PANTHER" id="PTHR43312:SF1">
    <property type="entry name" value="NADP-DEPENDENT OXIDOREDUCTASE DOMAIN-CONTAINING PROTEIN"/>
    <property type="match status" value="1"/>
</dbReference>
<feature type="signal peptide" evidence="1">
    <location>
        <begin position="1"/>
        <end position="28"/>
    </location>
</feature>
<dbReference type="Proteomes" id="UP000092695">
    <property type="component" value="Chromosome"/>
</dbReference>
<dbReference type="AlphaFoldDB" id="A0A193LJ05"/>
<dbReference type="KEGG" id="woc:BA177_16140"/>
<dbReference type="InterPro" id="IPR006311">
    <property type="entry name" value="TAT_signal"/>
</dbReference>
<organism evidence="3 4">
    <name type="scientific">Woeseia oceani</name>
    <dbReference type="NCBI Taxonomy" id="1548547"/>
    <lineage>
        <taxon>Bacteria</taxon>
        <taxon>Pseudomonadati</taxon>
        <taxon>Pseudomonadota</taxon>
        <taxon>Gammaproteobacteria</taxon>
        <taxon>Woeseiales</taxon>
        <taxon>Woeseiaceae</taxon>
        <taxon>Woeseia</taxon>
    </lineage>
</organism>
<keyword evidence="4" id="KW-1185">Reference proteome</keyword>
<dbReference type="InterPro" id="IPR053135">
    <property type="entry name" value="AKR2_Oxidoreductase"/>
</dbReference>
<protein>
    <recommendedName>
        <fullName evidence="2">NADP-dependent oxidoreductase domain-containing protein</fullName>
    </recommendedName>
</protein>
<evidence type="ECO:0000259" key="2">
    <source>
        <dbReference type="Pfam" id="PF00248"/>
    </source>
</evidence>
<dbReference type="Gene3D" id="3.20.20.100">
    <property type="entry name" value="NADP-dependent oxidoreductase domain"/>
    <property type="match status" value="1"/>
</dbReference>
<gene>
    <name evidence="3" type="ORF">BA177_16140</name>
</gene>
<evidence type="ECO:0000313" key="4">
    <source>
        <dbReference type="Proteomes" id="UP000092695"/>
    </source>
</evidence>
<dbReference type="Pfam" id="PF00248">
    <property type="entry name" value="Aldo_ket_red"/>
    <property type="match status" value="1"/>
</dbReference>
<evidence type="ECO:0000313" key="3">
    <source>
        <dbReference type="EMBL" id="ANO52510.1"/>
    </source>
</evidence>
<dbReference type="CDD" id="cd19095">
    <property type="entry name" value="AKR_PA4992-like"/>
    <property type="match status" value="1"/>
</dbReference>
<dbReference type="STRING" id="1548547.BA177_16140"/>
<dbReference type="OrthoDB" id="8563187at2"/>
<dbReference type="InterPro" id="IPR023210">
    <property type="entry name" value="NADP_OxRdtase_dom"/>
</dbReference>
<dbReference type="InterPro" id="IPR036812">
    <property type="entry name" value="NAD(P)_OxRdtase_dom_sf"/>
</dbReference>
<keyword evidence="1" id="KW-0732">Signal</keyword>
<proteinExistence type="predicted"/>
<evidence type="ECO:0000256" key="1">
    <source>
        <dbReference type="SAM" id="SignalP"/>
    </source>
</evidence>
<dbReference type="SUPFAM" id="SSF51430">
    <property type="entry name" value="NAD(P)-linked oxidoreductase"/>
    <property type="match status" value="1"/>
</dbReference>
<dbReference type="EMBL" id="CP016268">
    <property type="protein sequence ID" value="ANO52510.1"/>
    <property type="molecule type" value="Genomic_DNA"/>
</dbReference>
<dbReference type="PANTHER" id="PTHR43312">
    <property type="entry name" value="D-THREO-ALDOSE 1-DEHYDROGENASE"/>
    <property type="match status" value="1"/>
</dbReference>
<sequence length="306" mass="33530">MVNHNSLTRRSFISMATAATLGSTLPFAAADTAMARRRIPGTTEDLPVIGLGTSDEFERMPADGGVELREVLNTLLEYGGTLVDTAPGYGNAERVLGTLVADDNMAERLFLSTKVRSRGRDAGLRSMQASTELLGKAPLDLMMVHSLVDAETQLDNLQHWKEEGRVRYIGITTSRRSGFDRMEAFIKNRDLDFIQVNYSPLEPEAEERVIPAARDNGVAVMINRAFVNGRYFSMVRGHELPAWAAEFDCDSWAQLSLKWILGNSDVTSVLAATSRARHMADNAAAGIGGLPDTAGRQRIRQLLTGM</sequence>
<dbReference type="PROSITE" id="PS51318">
    <property type="entry name" value="TAT"/>
    <property type="match status" value="1"/>
</dbReference>
<accession>A0A193LJ05</accession>
<feature type="chain" id="PRO_5008260304" description="NADP-dependent oxidoreductase domain-containing protein" evidence="1">
    <location>
        <begin position="29"/>
        <end position="306"/>
    </location>
</feature>
<feature type="domain" description="NADP-dependent oxidoreductase" evidence="2">
    <location>
        <begin position="67"/>
        <end position="286"/>
    </location>
</feature>
<name>A0A193LJ05_9GAMM</name>